<sequence>MVPEQPQGRLHMATIATLTVKADGNLEGTLATLNVTAPIALVPNTRKAKDNEPDYRVISRKNGFELGAGWNRISKTTGEEYISVSLSAPEFGTIYGNVAPAPGEEPNKKVIIWNPAS</sequence>
<organism evidence="1 2">
    <name type="scientific">Ancylobacter dichloromethanicus</name>
    <dbReference type="NCBI Taxonomy" id="518825"/>
    <lineage>
        <taxon>Bacteria</taxon>
        <taxon>Pseudomonadati</taxon>
        <taxon>Pseudomonadota</taxon>
        <taxon>Alphaproteobacteria</taxon>
        <taxon>Hyphomicrobiales</taxon>
        <taxon>Xanthobacteraceae</taxon>
        <taxon>Ancylobacter</taxon>
    </lineage>
</organism>
<keyword evidence="2" id="KW-1185">Reference proteome</keyword>
<dbReference type="Pfam" id="PF05284">
    <property type="entry name" value="DUF736"/>
    <property type="match status" value="1"/>
</dbReference>
<accession>A0A9W6MXM8</accession>
<name>A0A9W6MXM8_9HYPH</name>
<dbReference type="InterPro" id="IPR007948">
    <property type="entry name" value="DUF736"/>
</dbReference>
<dbReference type="Proteomes" id="UP001143370">
    <property type="component" value="Unassembled WGS sequence"/>
</dbReference>
<evidence type="ECO:0000313" key="2">
    <source>
        <dbReference type="Proteomes" id="UP001143370"/>
    </source>
</evidence>
<reference evidence="1" key="1">
    <citation type="journal article" date="2014" name="Int. J. Syst. Evol. Microbiol.">
        <title>Complete genome sequence of Corynebacterium casei LMG S-19264T (=DSM 44701T), isolated from a smear-ripened cheese.</title>
        <authorList>
            <consortium name="US DOE Joint Genome Institute (JGI-PGF)"/>
            <person name="Walter F."/>
            <person name="Albersmeier A."/>
            <person name="Kalinowski J."/>
            <person name="Ruckert C."/>
        </authorList>
    </citation>
    <scope>NUCLEOTIDE SEQUENCE</scope>
    <source>
        <strain evidence="1">VKM B-2484</strain>
    </source>
</reference>
<dbReference type="AlphaFoldDB" id="A0A9W6MXM8"/>
<gene>
    <name evidence="1" type="ORF">GCM10017643_03260</name>
</gene>
<evidence type="ECO:0008006" key="3">
    <source>
        <dbReference type="Google" id="ProtNLM"/>
    </source>
</evidence>
<comment type="caution">
    <text evidence="1">The sequence shown here is derived from an EMBL/GenBank/DDBJ whole genome shotgun (WGS) entry which is preliminary data.</text>
</comment>
<proteinExistence type="predicted"/>
<evidence type="ECO:0000313" key="1">
    <source>
        <dbReference type="EMBL" id="GLK70211.1"/>
    </source>
</evidence>
<reference evidence="1" key="2">
    <citation type="submission" date="2023-01" db="EMBL/GenBank/DDBJ databases">
        <authorList>
            <person name="Sun Q."/>
            <person name="Evtushenko L."/>
        </authorList>
    </citation>
    <scope>NUCLEOTIDE SEQUENCE</scope>
    <source>
        <strain evidence="1">VKM B-2484</strain>
    </source>
</reference>
<protein>
    <recommendedName>
        <fullName evidence="3">DUF736 domain-containing protein</fullName>
    </recommendedName>
</protein>
<dbReference type="EMBL" id="BSFJ01000002">
    <property type="protein sequence ID" value="GLK70211.1"/>
    <property type="molecule type" value="Genomic_DNA"/>
</dbReference>